<gene>
    <name evidence="6" type="ordered locus">Sterm_0039</name>
</gene>
<name>D1AIW5_SEBTE</name>
<dbReference type="InterPro" id="IPR036388">
    <property type="entry name" value="WH-like_DNA-bd_sf"/>
</dbReference>
<evidence type="ECO:0000256" key="3">
    <source>
        <dbReference type="ARBA" id="ARBA00023125"/>
    </source>
</evidence>
<dbReference type="AlphaFoldDB" id="D1AIW5"/>
<keyword evidence="7" id="KW-1185">Reference proteome</keyword>
<dbReference type="KEGG" id="str:Sterm_0039"/>
<dbReference type="PROSITE" id="PS00894">
    <property type="entry name" value="HTH_DEOR_1"/>
    <property type="match status" value="1"/>
</dbReference>
<accession>D1AIW5</accession>
<protein>
    <submittedName>
        <fullName evidence="6">Transcriptional regulator, DeoR family</fullName>
    </submittedName>
</protein>
<dbReference type="Gene3D" id="1.10.10.10">
    <property type="entry name" value="Winged helix-like DNA-binding domain superfamily/Winged helix DNA-binding domain"/>
    <property type="match status" value="1"/>
</dbReference>
<dbReference type="Pfam" id="PF08220">
    <property type="entry name" value="HTH_DeoR"/>
    <property type="match status" value="1"/>
</dbReference>
<keyword evidence="3" id="KW-0238">DNA-binding</keyword>
<dbReference type="HOGENOM" id="CLU_060699_1_0_0"/>
<dbReference type="RefSeq" id="WP_012859527.1">
    <property type="nucleotide sequence ID" value="NC_013517.1"/>
</dbReference>
<keyword evidence="2" id="KW-0805">Transcription regulation</keyword>
<dbReference type="EMBL" id="CP001739">
    <property type="protein sequence ID" value="ACZ06927.1"/>
    <property type="molecule type" value="Genomic_DNA"/>
</dbReference>
<evidence type="ECO:0000313" key="6">
    <source>
        <dbReference type="EMBL" id="ACZ06927.1"/>
    </source>
</evidence>
<evidence type="ECO:0000256" key="2">
    <source>
        <dbReference type="ARBA" id="ARBA00023015"/>
    </source>
</evidence>
<dbReference type="Pfam" id="PF00455">
    <property type="entry name" value="DeoRC"/>
    <property type="match status" value="1"/>
</dbReference>
<dbReference type="PROSITE" id="PS51000">
    <property type="entry name" value="HTH_DEOR_2"/>
    <property type="match status" value="1"/>
</dbReference>
<keyword evidence="1" id="KW-0678">Repressor</keyword>
<dbReference type="InterPro" id="IPR050313">
    <property type="entry name" value="Carb_Metab_HTH_regulators"/>
</dbReference>
<dbReference type="eggNOG" id="COG1349">
    <property type="taxonomic scope" value="Bacteria"/>
</dbReference>
<dbReference type="GO" id="GO:0003677">
    <property type="term" value="F:DNA binding"/>
    <property type="evidence" value="ECO:0007669"/>
    <property type="project" value="UniProtKB-KW"/>
</dbReference>
<evidence type="ECO:0000256" key="4">
    <source>
        <dbReference type="ARBA" id="ARBA00023163"/>
    </source>
</evidence>
<dbReference type="InterPro" id="IPR037171">
    <property type="entry name" value="NagB/RpiA_transferase-like"/>
</dbReference>
<evidence type="ECO:0000259" key="5">
    <source>
        <dbReference type="PROSITE" id="PS51000"/>
    </source>
</evidence>
<dbReference type="Proteomes" id="UP000000845">
    <property type="component" value="Chromosome"/>
</dbReference>
<dbReference type="SUPFAM" id="SSF46785">
    <property type="entry name" value="Winged helix' DNA-binding domain"/>
    <property type="match status" value="1"/>
</dbReference>
<dbReference type="InterPro" id="IPR036390">
    <property type="entry name" value="WH_DNA-bd_sf"/>
</dbReference>
<dbReference type="GO" id="GO:0003700">
    <property type="term" value="F:DNA-binding transcription factor activity"/>
    <property type="evidence" value="ECO:0007669"/>
    <property type="project" value="InterPro"/>
</dbReference>
<keyword evidence="4" id="KW-0804">Transcription</keyword>
<reference evidence="6 7" key="2">
    <citation type="journal article" date="2010" name="Stand. Genomic Sci.">
        <title>Complete genome sequence of Sebaldella termitidis type strain (NCTC 11300).</title>
        <authorList>
            <person name="Harmon-Smith M."/>
            <person name="Celia L."/>
            <person name="Chertkov O."/>
            <person name="Lapidus A."/>
            <person name="Copeland A."/>
            <person name="Glavina Del Rio T."/>
            <person name="Nolan M."/>
            <person name="Lucas S."/>
            <person name="Tice H."/>
            <person name="Cheng J.F."/>
            <person name="Han C."/>
            <person name="Detter J.C."/>
            <person name="Bruce D."/>
            <person name="Goodwin L."/>
            <person name="Pitluck S."/>
            <person name="Pati A."/>
            <person name="Liolios K."/>
            <person name="Ivanova N."/>
            <person name="Mavromatis K."/>
            <person name="Mikhailova N."/>
            <person name="Chen A."/>
            <person name="Palaniappan K."/>
            <person name="Land M."/>
            <person name="Hauser L."/>
            <person name="Chang Y.J."/>
            <person name="Jeffries C.D."/>
            <person name="Brettin T."/>
            <person name="Goker M."/>
            <person name="Beck B."/>
            <person name="Bristow J."/>
            <person name="Eisen J.A."/>
            <person name="Markowitz V."/>
            <person name="Hugenholtz P."/>
            <person name="Kyrpides N.C."/>
            <person name="Klenk H.P."/>
            <person name="Chen F."/>
        </authorList>
    </citation>
    <scope>NUCLEOTIDE SEQUENCE [LARGE SCALE GENOMIC DNA]</scope>
    <source>
        <strain evidence="7">ATCC 33386 / NCTC 11300</strain>
    </source>
</reference>
<dbReference type="PANTHER" id="PTHR30363:SF4">
    <property type="entry name" value="GLYCEROL-3-PHOSPHATE REGULON REPRESSOR"/>
    <property type="match status" value="1"/>
</dbReference>
<reference evidence="7" key="1">
    <citation type="submission" date="2009-09" db="EMBL/GenBank/DDBJ databases">
        <title>The complete chromosome of Sebaldella termitidis ATCC 33386.</title>
        <authorList>
            <consortium name="US DOE Joint Genome Institute (JGI-PGF)"/>
            <person name="Lucas S."/>
            <person name="Copeland A."/>
            <person name="Lapidus A."/>
            <person name="Glavina del Rio T."/>
            <person name="Dalin E."/>
            <person name="Tice H."/>
            <person name="Bruce D."/>
            <person name="Goodwin L."/>
            <person name="Pitluck S."/>
            <person name="Kyrpides N."/>
            <person name="Mavromatis K."/>
            <person name="Ivanova N."/>
            <person name="Mikhailova N."/>
            <person name="Sims D."/>
            <person name="Meincke L."/>
            <person name="Brettin T."/>
            <person name="Detter J.C."/>
            <person name="Han C."/>
            <person name="Larimer F."/>
            <person name="Land M."/>
            <person name="Hauser L."/>
            <person name="Markowitz V."/>
            <person name="Cheng J.F."/>
            <person name="Hugenholtz P."/>
            <person name="Woyke T."/>
            <person name="Wu D."/>
            <person name="Eisen J.A."/>
        </authorList>
    </citation>
    <scope>NUCLEOTIDE SEQUENCE [LARGE SCALE GENOMIC DNA]</scope>
    <source>
        <strain evidence="7">ATCC 33386 / NCTC 11300</strain>
    </source>
</reference>
<organism evidence="6 7">
    <name type="scientific">Sebaldella termitidis (strain ATCC 33386 / NCTC 11300)</name>
    <dbReference type="NCBI Taxonomy" id="526218"/>
    <lineage>
        <taxon>Bacteria</taxon>
        <taxon>Fusobacteriati</taxon>
        <taxon>Fusobacteriota</taxon>
        <taxon>Fusobacteriia</taxon>
        <taxon>Fusobacteriales</taxon>
        <taxon>Leptotrichiaceae</taxon>
        <taxon>Sebaldella</taxon>
    </lineage>
</organism>
<dbReference type="InterPro" id="IPR014036">
    <property type="entry name" value="DeoR-like_C"/>
</dbReference>
<dbReference type="Gene3D" id="3.40.50.1360">
    <property type="match status" value="1"/>
</dbReference>
<proteinExistence type="predicted"/>
<evidence type="ECO:0000256" key="1">
    <source>
        <dbReference type="ARBA" id="ARBA00022491"/>
    </source>
</evidence>
<dbReference type="InterPro" id="IPR018356">
    <property type="entry name" value="Tscrpt_reg_HTH_DeoR_CS"/>
</dbReference>
<dbReference type="PRINTS" id="PR00037">
    <property type="entry name" value="HTHLACR"/>
</dbReference>
<dbReference type="InterPro" id="IPR001034">
    <property type="entry name" value="DeoR_HTH"/>
</dbReference>
<sequence length="247" mass="27804">MKEKRIDRILQMIKLNNAVGTGELAKTLNVAESTVRRDLNQLEKIGLLKKVHGGAVKLENQVIFEMSYSEREELNLKLKEQVAKKAAGYINDNDTIFIGPGTTTEMVLKYIKTKNNTIITNSLSAFSKYSSLPYKLIIAPGYLRTETSAVIGTFTNNFLKKINVDIAFSGANCINDSQLMSSNEEEGTAQEIILNNAKKRFLLVDSTKFETKSFFTFYSAENLDAIITDNEINSKIKNKYKKFCKVL</sequence>
<evidence type="ECO:0000313" key="7">
    <source>
        <dbReference type="Proteomes" id="UP000000845"/>
    </source>
</evidence>
<dbReference type="PANTHER" id="PTHR30363">
    <property type="entry name" value="HTH-TYPE TRANSCRIPTIONAL REGULATOR SRLR-RELATED"/>
    <property type="match status" value="1"/>
</dbReference>
<feature type="domain" description="HTH deoR-type" evidence="5">
    <location>
        <begin position="2"/>
        <end position="57"/>
    </location>
</feature>
<dbReference type="STRING" id="526218.Sterm_0039"/>
<dbReference type="SMART" id="SM00420">
    <property type="entry name" value="HTH_DEOR"/>
    <property type="match status" value="1"/>
</dbReference>
<dbReference type="SMART" id="SM01134">
    <property type="entry name" value="DeoRC"/>
    <property type="match status" value="1"/>
</dbReference>
<dbReference type="SUPFAM" id="SSF100950">
    <property type="entry name" value="NagB/RpiA/CoA transferase-like"/>
    <property type="match status" value="1"/>
</dbReference>